<dbReference type="RefSeq" id="YP_009838340.1">
    <property type="nucleotide sequence ID" value="NC_048709.1"/>
</dbReference>
<name>A0A384ZSA2_9CAUD</name>
<dbReference type="GeneID" id="55608572"/>
<dbReference type="KEGG" id="vg:55608572"/>
<dbReference type="Proteomes" id="UP000260311">
    <property type="component" value="Segment"/>
</dbReference>
<evidence type="ECO:0000313" key="1">
    <source>
        <dbReference type="EMBL" id="AXC34494.1"/>
    </source>
</evidence>
<sequence length="142" mass="15497">MKAIINQETKKIITLNVDATVVANFEQATIEGFELSQASFRNLIRGKSAQVGQWVEHKVEAVVAVNADLLAGFYQSGETQSKVISVGRLVVTTTKSGYRAKIRLNAANKNLKKVEGHKVVNGTVRFKNITEDQILALASKLA</sequence>
<protein>
    <submittedName>
        <fullName evidence="1">Uncharacterized protein</fullName>
    </submittedName>
</protein>
<organism evidence="1 2">
    <name type="scientific">Vibrio phage YC</name>
    <dbReference type="NCBI Taxonomy" id="2267403"/>
    <lineage>
        <taxon>Viruses</taxon>
        <taxon>Duplodnaviria</taxon>
        <taxon>Heunggongvirae</taxon>
        <taxon>Uroviricota</taxon>
        <taxon>Caudoviricetes</taxon>
        <taxon>Pantevenvirales</taxon>
        <taxon>Ackermannviridae</taxon>
        <taxon>Campanilevirus</taxon>
        <taxon>Campanilevirus YC</taxon>
    </lineage>
</organism>
<accession>A0A384ZSA2</accession>
<proteinExistence type="predicted"/>
<keyword evidence="2" id="KW-1185">Reference proteome</keyword>
<reference evidence="1 2" key="1">
    <citation type="submission" date="2018-05" db="EMBL/GenBank/DDBJ databases">
        <title>The genome of Vibrio coralliilyticus phage YC.</title>
        <authorList>
            <person name="Benler S."/>
        </authorList>
    </citation>
    <scope>NUCLEOTIDE SEQUENCE [LARGE SCALE GENOMIC DNA]</scope>
</reference>
<evidence type="ECO:0000313" key="2">
    <source>
        <dbReference type="Proteomes" id="UP000260311"/>
    </source>
</evidence>
<dbReference type="EMBL" id="MH375644">
    <property type="protein sequence ID" value="AXC34494.1"/>
    <property type="molecule type" value="Genomic_DNA"/>
</dbReference>